<gene>
    <name evidence="1" type="ORF">J2S74_005010</name>
</gene>
<comment type="caution">
    <text evidence="1">The sequence shown here is derived from an EMBL/GenBank/DDBJ whole genome shotgun (WGS) entry which is preliminary data.</text>
</comment>
<dbReference type="Proteomes" id="UP001230005">
    <property type="component" value="Unassembled WGS sequence"/>
</dbReference>
<dbReference type="RefSeq" id="WP_307331453.1">
    <property type="nucleotide sequence ID" value="NZ_JAUSUG010000029.1"/>
</dbReference>
<name>A0ABU0A235_9BACI</name>
<protein>
    <recommendedName>
        <fullName evidence="3">Lipoprotein</fullName>
    </recommendedName>
</protein>
<reference evidence="1 2" key="1">
    <citation type="submission" date="2023-07" db="EMBL/GenBank/DDBJ databases">
        <title>Genomic Encyclopedia of Type Strains, Phase IV (KMG-IV): sequencing the most valuable type-strain genomes for metagenomic binning, comparative biology and taxonomic classification.</title>
        <authorList>
            <person name="Goeker M."/>
        </authorList>
    </citation>
    <scope>NUCLEOTIDE SEQUENCE [LARGE SCALE GENOMIC DNA]</scope>
    <source>
        <strain evidence="1 2">DSM 9768</strain>
    </source>
</reference>
<dbReference type="PROSITE" id="PS51257">
    <property type="entry name" value="PROKAR_LIPOPROTEIN"/>
    <property type="match status" value="1"/>
</dbReference>
<proteinExistence type="predicted"/>
<accession>A0ABU0A235</accession>
<sequence length="115" mass="13007">MKSFKLFSSIIAICLLFIVGCSINNLSEDEAITIALEFAKTNAQENNLNIPSDELWFIQSDRIDKKNKWAVYIGYPEASNSDEIKLPSLAWVSVSYNKKVLGYDFTPWGGEYEAD</sequence>
<keyword evidence="2" id="KW-1185">Reference proteome</keyword>
<evidence type="ECO:0008006" key="3">
    <source>
        <dbReference type="Google" id="ProtNLM"/>
    </source>
</evidence>
<evidence type="ECO:0000313" key="1">
    <source>
        <dbReference type="EMBL" id="MDQ0257552.1"/>
    </source>
</evidence>
<evidence type="ECO:0000313" key="2">
    <source>
        <dbReference type="Proteomes" id="UP001230005"/>
    </source>
</evidence>
<dbReference type="EMBL" id="JAUSUG010000029">
    <property type="protein sequence ID" value="MDQ0257552.1"/>
    <property type="molecule type" value="Genomic_DNA"/>
</dbReference>
<organism evidence="1 2">
    <name type="scientific">Evansella vedderi</name>
    <dbReference type="NCBI Taxonomy" id="38282"/>
    <lineage>
        <taxon>Bacteria</taxon>
        <taxon>Bacillati</taxon>
        <taxon>Bacillota</taxon>
        <taxon>Bacilli</taxon>
        <taxon>Bacillales</taxon>
        <taxon>Bacillaceae</taxon>
        <taxon>Evansella</taxon>
    </lineage>
</organism>